<dbReference type="PANTHER" id="PTHR43439">
    <property type="entry name" value="PHENYLACETATE-COENZYME A LIGASE"/>
    <property type="match status" value="1"/>
</dbReference>
<dbReference type="InterPro" id="IPR042099">
    <property type="entry name" value="ANL_N_sf"/>
</dbReference>
<dbReference type="AlphaFoldDB" id="A0A8H3HWN4"/>
<dbReference type="Pfam" id="PF07993">
    <property type="entry name" value="NAD_binding_4"/>
    <property type="match status" value="1"/>
</dbReference>
<keyword evidence="1" id="KW-0596">Phosphopantetheine</keyword>
<dbReference type="InterPro" id="IPR036736">
    <property type="entry name" value="ACP-like_sf"/>
</dbReference>
<dbReference type="OrthoDB" id="429813at2759"/>
<sequence length="1070" mass="119545">MNTSGAGTDVPPGERSANKRPLYGQRLLPRLLDELSETTPYRLYASYPYSVDISQGFRDVTFQDMARATDSFAWWIHNRYGRSNEFESLAYMGVPDLRTPIIFLAAVKCGYKLLLLSQRNAIPTNISLLEQTRCKKFLHSNEMKPIIRGLQERMENIESVEVPSLEEMLEGESQRYQYNETFESAERNPIVILHSSGSTGIPKPITMTHGTFATIDNDRNMPVVEGRRNADATIWDFSGDGRFFSPFPSSHQASLPDPLGRIDLTIHSTVRPIYSEASAPVLGPALRPATGAMLKEILQHQKLQGLYLPPTIAEQLLQEPGGLDNFRGSEFLCYAGGPLATTAGDQISELIDVCTTYGGTETGQIHQLFPSREDWGYMEWHPAEDLTMEPAEDDSYELVMHVNLRTEGMSHLNHNFPGMTQYRTRDLFRPHPRKPNLWRFHGRRDDIIVLSNGEKFNPVPMESVVQGHPQVLGALVVGQGRFQAALLIEPKPEVTDKVALKSSVWPLVEMGNSQLPSQGRISLSKVFISDSNKPFQRAGKGTVVRKLTENHFATEVEDLYHANGQGVPTTVPILKATYDHGSVKEFVRALITGCFSGIEISDSDDLYVLGLDSLKTIEIANSLQTGLKSQAASRDLSWLSTSIIYANSSIDQLATVIAEFLNSGLLPDQKMNAAHQNRVEKMSSLVKRYTTSLPQRHLPQRQRGVAAGIIALTGSTGSLGSHLLQGLIEDSTISKVYCLDREVDAQQRIEQKFNKRGSTHQHRKVTCLTARLAQQNLGLTPMEMSELKENVDLIIHNAWKVDFNAPLESFEDVHIRGTRNIIDWSASSERQPRVIFISSVSSVSNWAEVHGDTIPVPESLLDSYEIASTMGYGQSKNVAERILCVASRQSNIPVSVFRLGQVAGSTRFEDSSWPEQEWVPSLIKTSKSLGLLPRELPPVDWIPINYLAEIILELACSDFKSEEDEKAYNLVNPRSASWVALANTIQGHLGPKIEIAPFTNWLTALKGMQGLQDISLMPALKLLGFFQGLEMDRKTVKFETKRALETSKSLAQIEPVNSRWMSIWLEQWNF</sequence>
<dbReference type="InterPro" id="IPR020845">
    <property type="entry name" value="AMP-binding_CS"/>
</dbReference>
<dbReference type="InterPro" id="IPR036291">
    <property type="entry name" value="NAD(P)-bd_dom_sf"/>
</dbReference>
<gene>
    <name evidence="5" type="ORF">ALECFALPRED_001002</name>
</gene>
<evidence type="ECO:0008006" key="7">
    <source>
        <dbReference type="Google" id="ProtNLM"/>
    </source>
</evidence>
<dbReference type="InterPro" id="IPR051414">
    <property type="entry name" value="Adenylate-forming_Reductase"/>
</dbReference>
<dbReference type="SUPFAM" id="SSF47336">
    <property type="entry name" value="ACP-like"/>
    <property type="match status" value="1"/>
</dbReference>
<reference evidence="5" key="1">
    <citation type="submission" date="2021-03" db="EMBL/GenBank/DDBJ databases">
        <authorList>
            <person name="Tagirdzhanova G."/>
        </authorList>
    </citation>
    <scope>NUCLEOTIDE SEQUENCE</scope>
</reference>
<dbReference type="InterPro" id="IPR000873">
    <property type="entry name" value="AMP-dep_synth/lig_dom"/>
</dbReference>
<name>A0A8H3HWN4_9LECA</name>
<protein>
    <recommendedName>
        <fullName evidence="7">Carrier domain-containing protein</fullName>
    </recommendedName>
</protein>
<dbReference type="Gene3D" id="3.40.50.12780">
    <property type="entry name" value="N-terminal domain of ligase-like"/>
    <property type="match status" value="1"/>
</dbReference>
<dbReference type="PANTHER" id="PTHR43439:SF2">
    <property type="entry name" value="ENZYME, PUTATIVE (JCVI)-RELATED"/>
    <property type="match status" value="1"/>
</dbReference>
<proteinExistence type="predicted"/>
<keyword evidence="6" id="KW-1185">Reference proteome</keyword>
<organism evidence="5 6">
    <name type="scientific">Alectoria fallacina</name>
    <dbReference type="NCBI Taxonomy" id="1903189"/>
    <lineage>
        <taxon>Eukaryota</taxon>
        <taxon>Fungi</taxon>
        <taxon>Dikarya</taxon>
        <taxon>Ascomycota</taxon>
        <taxon>Pezizomycotina</taxon>
        <taxon>Lecanoromycetes</taxon>
        <taxon>OSLEUM clade</taxon>
        <taxon>Lecanoromycetidae</taxon>
        <taxon>Lecanorales</taxon>
        <taxon>Lecanorineae</taxon>
        <taxon>Parmeliaceae</taxon>
        <taxon>Alectoria</taxon>
    </lineage>
</organism>
<dbReference type="EMBL" id="CAJPDR010000012">
    <property type="protein sequence ID" value="CAF9905512.1"/>
    <property type="molecule type" value="Genomic_DNA"/>
</dbReference>
<dbReference type="Pfam" id="PF23562">
    <property type="entry name" value="AMP-binding_C_3"/>
    <property type="match status" value="1"/>
</dbReference>
<comment type="caution">
    <text evidence="5">The sequence shown here is derived from an EMBL/GenBank/DDBJ whole genome shotgun (WGS) entry which is preliminary data.</text>
</comment>
<dbReference type="PROSITE" id="PS00455">
    <property type="entry name" value="AMP_BINDING"/>
    <property type="match status" value="1"/>
</dbReference>
<dbReference type="Proteomes" id="UP000664203">
    <property type="component" value="Unassembled WGS sequence"/>
</dbReference>
<evidence type="ECO:0000256" key="1">
    <source>
        <dbReference type="ARBA" id="ARBA00022450"/>
    </source>
</evidence>
<dbReference type="Gene3D" id="3.40.50.720">
    <property type="entry name" value="NAD(P)-binding Rossmann-like Domain"/>
    <property type="match status" value="1"/>
</dbReference>
<dbReference type="SUPFAM" id="SSF51735">
    <property type="entry name" value="NAD(P)-binding Rossmann-fold domains"/>
    <property type="match status" value="1"/>
</dbReference>
<evidence type="ECO:0000256" key="2">
    <source>
        <dbReference type="ARBA" id="ARBA00022553"/>
    </source>
</evidence>
<feature type="domain" description="Thioester reductase (TE)" evidence="4">
    <location>
        <begin position="712"/>
        <end position="951"/>
    </location>
</feature>
<dbReference type="SUPFAM" id="SSF56801">
    <property type="entry name" value="Acetyl-CoA synthetase-like"/>
    <property type="match status" value="1"/>
</dbReference>
<dbReference type="InterPro" id="IPR013120">
    <property type="entry name" value="FAR_NAD-bd"/>
</dbReference>
<feature type="domain" description="AMP-dependent synthetase/ligase" evidence="3">
    <location>
        <begin position="55"/>
        <end position="367"/>
    </location>
</feature>
<evidence type="ECO:0000313" key="5">
    <source>
        <dbReference type="EMBL" id="CAF9905512.1"/>
    </source>
</evidence>
<keyword evidence="2" id="KW-0597">Phosphoprotein</keyword>
<accession>A0A8H3HWN4</accession>
<dbReference type="Pfam" id="PF00501">
    <property type="entry name" value="AMP-binding"/>
    <property type="match status" value="1"/>
</dbReference>
<evidence type="ECO:0000259" key="4">
    <source>
        <dbReference type="Pfam" id="PF07993"/>
    </source>
</evidence>
<evidence type="ECO:0000259" key="3">
    <source>
        <dbReference type="Pfam" id="PF00501"/>
    </source>
</evidence>
<evidence type="ECO:0000313" key="6">
    <source>
        <dbReference type="Proteomes" id="UP000664203"/>
    </source>
</evidence>